<evidence type="ECO:0000259" key="4">
    <source>
        <dbReference type="PROSITE" id="PS50887"/>
    </source>
</evidence>
<proteinExistence type="predicted"/>
<dbReference type="FunFam" id="3.30.70.270:FF:000001">
    <property type="entry name" value="Diguanylate cyclase domain protein"/>
    <property type="match status" value="1"/>
</dbReference>
<keyword evidence="6" id="KW-1185">Reference proteome</keyword>
<dbReference type="PANTHER" id="PTHR45138:SF9">
    <property type="entry name" value="DIGUANYLATE CYCLASE DGCM-RELATED"/>
    <property type="match status" value="1"/>
</dbReference>
<evidence type="ECO:0000313" key="6">
    <source>
        <dbReference type="Proteomes" id="UP000516057"/>
    </source>
</evidence>
<dbReference type="GO" id="GO:0043709">
    <property type="term" value="P:cell adhesion involved in single-species biofilm formation"/>
    <property type="evidence" value="ECO:0007669"/>
    <property type="project" value="TreeGrafter"/>
</dbReference>
<dbReference type="InterPro" id="IPR043128">
    <property type="entry name" value="Rev_trsase/Diguanyl_cyclase"/>
</dbReference>
<dbReference type="PROSITE" id="PS50887">
    <property type="entry name" value="GGDEF"/>
    <property type="match status" value="1"/>
</dbReference>
<feature type="transmembrane region" description="Helical" evidence="3">
    <location>
        <begin position="99"/>
        <end position="117"/>
    </location>
</feature>
<organism evidence="5 6">
    <name type="scientific">Paenacidovorax monticola</name>
    <dbReference type="NCBI Taxonomy" id="1926868"/>
    <lineage>
        <taxon>Bacteria</taxon>
        <taxon>Pseudomonadati</taxon>
        <taxon>Pseudomonadota</taxon>
        <taxon>Betaproteobacteria</taxon>
        <taxon>Burkholderiales</taxon>
        <taxon>Comamonadaceae</taxon>
        <taxon>Paenacidovorax</taxon>
    </lineage>
</organism>
<name>A0A7H0HE23_9BURK</name>
<evidence type="ECO:0000256" key="3">
    <source>
        <dbReference type="SAM" id="Phobius"/>
    </source>
</evidence>
<dbReference type="AlphaFoldDB" id="A0A7H0HE23"/>
<dbReference type="SUPFAM" id="SSF55073">
    <property type="entry name" value="Nucleotide cyclase"/>
    <property type="match status" value="1"/>
</dbReference>
<gene>
    <name evidence="5" type="ORF">H9L24_17845</name>
</gene>
<keyword evidence="3" id="KW-1133">Transmembrane helix</keyword>
<keyword evidence="3" id="KW-0812">Transmembrane</keyword>
<dbReference type="Proteomes" id="UP000516057">
    <property type="component" value="Chromosome"/>
</dbReference>
<feature type="domain" description="GGDEF" evidence="4">
    <location>
        <begin position="253"/>
        <end position="383"/>
    </location>
</feature>
<dbReference type="RefSeq" id="WP_187735774.1">
    <property type="nucleotide sequence ID" value="NZ_CP060790.1"/>
</dbReference>
<protein>
    <recommendedName>
        <fullName evidence="1">diguanylate cyclase</fullName>
        <ecNumber evidence="1">2.7.7.65</ecNumber>
    </recommendedName>
</protein>
<dbReference type="Gene3D" id="3.30.70.270">
    <property type="match status" value="1"/>
</dbReference>
<dbReference type="SMART" id="SM00267">
    <property type="entry name" value="GGDEF"/>
    <property type="match status" value="1"/>
</dbReference>
<reference evidence="5 6" key="1">
    <citation type="submission" date="2020-08" db="EMBL/GenBank/DDBJ databases">
        <title>Genome sequence of Acidovorax monticola KACC 19171T.</title>
        <authorList>
            <person name="Hyun D.-W."/>
            <person name="Bae J.-W."/>
        </authorList>
    </citation>
    <scope>NUCLEOTIDE SEQUENCE [LARGE SCALE GENOMIC DNA]</scope>
    <source>
        <strain evidence="5 6">KACC 19171</strain>
    </source>
</reference>
<dbReference type="EC" id="2.7.7.65" evidence="1"/>
<dbReference type="EMBL" id="CP060790">
    <property type="protein sequence ID" value="QNP58789.1"/>
    <property type="molecule type" value="Genomic_DNA"/>
</dbReference>
<keyword evidence="3" id="KW-0472">Membrane</keyword>
<comment type="catalytic activity">
    <reaction evidence="2">
        <text>2 GTP = 3',3'-c-di-GMP + 2 diphosphate</text>
        <dbReference type="Rhea" id="RHEA:24898"/>
        <dbReference type="ChEBI" id="CHEBI:33019"/>
        <dbReference type="ChEBI" id="CHEBI:37565"/>
        <dbReference type="ChEBI" id="CHEBI:58805"/>
        <dbReference type="EC" id="2.7.7.65"/>
    </reaction>
</comment>
<dbReference type="GO" id="GO:0052621">
    <property type="term" value="F:diguanylate cyclase activity"/>
    <property type="evidence" value="ECO:0007669"/>
    <property type="project" value="UniProtKB-EC"/>
</dbReference>
<feature type="transmembrane region" description="Helical" evidence="3">
    <location>
        <begin position="188"/>
        <end position="211"/>
    </location>
</feature>
<sequence>MPVLDLASLGLLTLCNFIAMALVLPLAMGRHISPAARHVQRFFLLQAVTWTGMLLLSRLRGSPWEPALAIGTTVTIALGQITLSRALAQWLGPRPGQRWLLLCCLAGPLGFALLWPYPLQRFLWFSVVQGLGLMVLARMCLTPGKECAANWRWVLCGCALAVALALWARAALAWLGPTPLNYTSAAPANHAFIILCNLCCTLMLVAVLVAWRDETNQQLRELALTDPLTGLPNRRGFEERARSMLSHARRNALPLTVLMMDLDHFKQVNDVHGHEAGDQTLRLFSQLLQQHGRGSDLAARLGGEEFCLLLHGDAAAGQSLDQRLRTALRAATPSRLGRALDYSAGLAELHTGDADVSSLLARADAALYAAKAGGRGQLRGAAPITTQSLAFSA</sequence>
<dbReference type="Pfam" id="PF00990">
    <property type="entry name" value="GGDEF"/>
    <property type="match status" value="1"/>
</dbReference>
<dbReference type="PANTHER" id="PTHR45138">
    <property type="entry name" value="REGULATORY COMPONENTS OF SENSORY TRANSDUCTION SYSTEM"/>
    <property type="match status" value="1"/>
</dbReference>
<dbReference type="GO" id="GO:1902201">
    <property type="term" value="P:negative regulation of bacterial-type flagellum-dependent cell motility"/>
    <property type="evidence" value="ECO:0007669"/>
    <property type="project" value="TreeGrafter"/>
</dbReference>
<dbReference type="NCBIfam" id="TIGR00254">
    <property type="entry name" value="GGDEF"/>
    <property type="match status" value="1"/>
</dbReference>
<dbReference type="InterPro" id="IPR029787">
    <property type="entry name" value="Nucleotide_cyclase"/>
</dbReference>
<feature type="transmembrane region" description="Helical" evidence="3">
    <location>
        <begin position="123"/>
        <end position="141"/>
    </location>
</feature>
<evidence type="ECO:0000256" key="2">
    <source>
        <dbReference type="ARBA" id="ARBA00034247"/>
    </source>
</evidence>
<feature type="transmembrane region" description="Helical" evidence="3">
    <location>
        <begin position="68"/>
        <end position="87"/>
    </location>
</feature>
<dbReference type="CDD" id="cd01949">
    <property type="entry name" value="GGDEF"/>
    <property type="match status" value="1"/>
</dbReference>
<evidence type="ECO:0000256" key="1">
    <source>
        <dbReference type="ARBA" id="ARBA00012528"/>
    </source>
</evidence>
<evidence type="ECO:0000313" key="5">
    <source>
        <dbReference type="EMBL" id="QNP58789.1"/>
    </source>
</evidence>
<feature type="transmembrane region" description="Helical" evidence="3">
    <location>
        <begin position="39"/>
        <end position="56"/>
    </location>
</feature>
<feature type="transmembrane region" description="Helical" evidence="3">
    <location>
        <begin position="6"/>
        <end position="27"/>
    </location>
</feature>
<dbReference type="KEGG" id="amon:H9L24_17845"/>
<accession>A0A7H0HE23</accession>
<feature type="transmembrane region" description="Helical" evidence="3">
    <location>
        <begin position="153"/>
        <end position="176"/>
    </location>
</feature>
<dbReference type="InterPro" id="IPR050469">
    <property type="entry name" value="Diguanylate_Cyclase"/>
</dbReference>
<dbReference type="InterPro" id="IPR000160">
    <property type="entry name" value="GGDEF_dom"/>
</dbReference>
<dbReference type="GO" id="GO:0005886">
    <property type="term" value="C:plasma membrane"/>
    <property type="evidence" value="ECO:0007669"/>
    <property type="project" value="TreeGrafter"/>
</dbReference>